<keyword evidence="2" id="KW-0805">Transcription regulation</keyword>
<dbReference type="OrthoDB" id="261230at2"/>
<dbReference type="GO" id="GO:0006352">
    <property type="term" value="P:DNA-templated transcription initiation"/>
    <property type="evidence" value="ECO:0007669"/>
    <property type="project" value="InterPro"/>
</dbReference>
<dbReference type="EMBL" id="RDBF01000004">
    <property type="protein sequence ID" value="RLV56323.1"/>
    <property type="molecule type" value="Genomic_DNA"/>
</dbReference>
<dbReference type="Gene3D" id="1.10.10.10">
    <property type="entry name" value="Winged helix-like DNA-binding domain superfamily/Winged helix DNA-binding domain"/>
    <property type="match status" value="1"/>
</dbReference>
<dbReference type="InterPro" id="IPR013324">
    <property type="entry name" value="RNA_pol_sigma_r3/r4-like"/>
</dbReference>
<feature type="domain" description="RNA polymerase sigma-70 region 2" evidence="5">
    <location>
        <begin position="129"/>
        <end position="196"/>
    </location>
</feature>
<evidence type="ECO:0000259" key="5">
    <source>
        <dbReference type="Pfam" id="PF04542"/>
    </source>
</evidence>
<evidence type="ECO:0000259" key="6">
    <source>
        <dbReference type="Pfam" id="PF08281"/>
    </source>
</evidence>
<dbReference type="InterPro" id="IPR036388">
    <property type="entry name" value="WH-like_DNA-bd_sf"/>
</dbReference>
<keyword evidence="8" id="KW-1185">Reference proteome</keyword>
<dbReference type="InterPro" id="IPR039425">
    <property type="entry name" value="RNA_pol_sigma-70-like"/>
</dbReference>
<dbReference type="InterPro" id="IPR013325">
    <property type="entry name" value="RNA_pol_sigma_r2"/>
</dbReference>
<dbReference type="Pfam" id="PF04542">
    <property type="entry name" value="Sigma70_r2"/>
    <property type="match status" value="1"/>
</dbReference>
<evidence type="ECO:0000313" key="7">
    <source>
        <dbReference type="EMBL" id="RLV56323.1"/>
    </source>
</evidence>
<dbReference type="PANTHER" id="PTHR43133">
    <property type="entry name" value="RNA POLYMERASE ECF-TYPE SIGMA FACTO"/>
    <property type="match status" value="1"/>
</dbReference>
<dbReference type="GO" id="GO:0003677">
    <property type="term" value="F:DNA binding"/>
    <property type="evidence" value="ECO:0007669"/>
    <property type="project" value="InterPro"/>
</dbReference>
<evidence type="ECO:0000256" key="2">
    <source>
        <dbReference type="ARBA" id="ARBA00023015"/>
    </source>
</evidence>
<dbReference type="PANTHER" id="PTHR43133:SF57">
    <property type="entry name" value="RNA POLYMERASE SIGMA-70 FACTOR"/>
    <property type="match status" value="1"/>
</dbReference>
<dbReference type="InterPro" id="IPR013249">
    <property type="entry name" value="RNA_pol_sigma70_r4_t2"/>
</dbReference>
<protein>
    <submittedName>
        <fullName evidence="7">Sigma-70 family RNA polymerase sigma factor</fullName>
    </submittedName>
</protein>
<reference evidence="7 8" key="1">
    <citation type="submission" date="2018-10" db="EMBL/GenBank/DDBJ databases">
        <title>Aeromicrobium sp. 9W16Y-2 whole genome shotgun sequence.</title>
        <authorList>
            <person name="Li F."/>
        </authorList>
    </citation>
    <scope>NUCLEOTIDE SEQUENCE [LARGE SCALE GENOMIC DNA]</scope>
    <source>
        <strain evidence="7 8">9W16Y-2</strain>
    </source>
</reference>
<comment type="caution">
    <text evidence="7">The sequence shown here is derived from an EMBL/GenBank/DDBJ whole genome shotgun (WGS) entry which is preliminary data.</text>
</comment>
<dbReference type="GO" id="GO:0016987">
    <property type="term" value="F:sigma factor activity"/>
    <property type="evidence" value="ECO:0007669"/>
    <property type="project" value="UniProtKB-KW"/>
</dbReference>
<dbReference type="CDD" id="cd06171">
    <property type="entry name" value="Sigma70_r4"/>
    <property type="match status" value="1"/>
</dbReference>
<evidence type="ECO:0000313" key="8">
    <source>
        <dbReference type="Proteomes" id="UP000282515"/>
    </source>
</evidence>
<dbReference type="InterPro" id="IPR014284">
    <property type="entry name" value="RNA_pol_sigma-70_dom"/>
</dbReference>
<accession>A0A3L8PNQ7</accession>
<evidence type="ECO:0000256" key="1">
    <source>
        <dbReference type="ARBA" id="ARBA00010641"/>
    </source>
</evidence>
<evidence type="ECO:0000256" key="3">
    <source>
        <dbReference type="ARBA" id="ARBA00023082"/>
    </source>
</evidence>
<evidence type="ECO:0000256" key="4">
    <source>
        <dbReference type="ARBA" id="ARBA00023163"/>
    </source>
</evidence>
<dbReference type="Gene3D" id="1.10.1740.10">
    <property type="match status" value="1"/>
</dbReference>
<organism evidence="7 8">
    <name type="scientific">Aeromicrobium phragmitis</name>
    <dbReference type="NCBI Taxonomy" id="2478914"/>
    <lineage>
        <taxon>Bacteria</taxon>
        <taxon>Bacillati</taxon>
        <taxon>Actinomycetota</taxon>
        <taxon>Actinomycetes</taxon>
        <taxon>Propionibacteriales</taxon>
        <taxon>Nocardioidaceae</taxon>
        <taxon>Aeromicrobium</taxon>
    </lineage>
</organism>
<keyword evidence="3" id="KW-0731">Sigma factor</keyword>
<comment type="similarity">
    <text evidence="1">Belongs to the sigma-70 factor family. ECF subfamily.</text>
</comment>
<sequence length="291" mass="31516">MADPRLSDGTSAHHRRLAVGARRTRGLGCRGFRPEDPARPLFVTSGTSRSTVRGSCGRENVTVAHLSGFAASNAAPFDVRALWIALSEISTPAGGGRRATADPDPEESDRVRALVELARTGDAEAFGQLYDIYVGGVYRFIYYRVGSRQLAEDLTSDTFIRALGAVGRFTWQGKDFGAWLTTIARNLITDHHKSARSRLEVTSDTIPDRGLTTASSESEALSGLDDRVLYEAIQALAPEQRDCVVMRFMSGMSVAQTAAALGRSEGAVKQLQLRALRNLAAHLPEEMRPGP</sequence>
<dbReference type="Pfam" id="PF08281">
    <property type="entry name" value="Sigma70_r4_2"/>
    <property type="match status" value="1"/>
</dbReference>
<dbReference type="Proteomes" id="UP000282515">
    <property type="component" value="Unassembled WGS sequence"/>
</dbReference>
<gene>
    <name evidence="7" type="ORF">D9V41_07815</name>
</gene>
<dbReference type="AlphaFoldDB" id="A0A3L8PNQ7"/>
<proteinExistence type="inferred from homology"/>
<dbReference type="InterPro" id="IPR007627">
    <property type="entry name" value="RNA_pol_sigma70_r2"/>
</dbReference>
<name>A0A3L8PNQ7_9ACTN</name>
<dbReference type="NCBIfam" id="TIGR02937">
    <property type="entry name" value="sigma70-ECF"/>
    <property type="match status" value="1"/>
</dbReference>
<dbReference type="SUPFAM" id="SSF88659">
    <property type="entry name" value="Sigma3 and sigma4 domains of RNA polymerase sigma factors"/>
    <property type="match status" value="1"/>
</dbReference>
<feature type="domain" description="RNA polymerase sigma factor 70 region 4 type 2" evidence="6">
    <location>
        <begin position="228"/>
        <end position="279"/>
    </location>
</feature>
<dbReference type="SUPFAM" id="SSF88946">
    <property type="entry name" value="Sigma2 domain of RNA polymerase sigma factors"/>
    <property type="match status" value="1"/>
</dbReference>
<keyword evidence="4" id="KW-0804">Transcription</keyword>